<accession>A0AAD3S226</accession>
<proteinExistence type="predicted"/>
<organism evidence="1 2">
    <name type="scientific">Nepenthes gracilis</name>
    <name type="common">Slender pitcher plant</name>
    <dbReference type="NCBI Taxonomy" id="150966"/>
    <lineage>
        <taxon>Eukaryota</taxon>
        <taxon>Viridiplantae</taxon>
        <taxon>Streptophyta</taxon>
        <taxon>Embryophyta</taxon>
        <taxon>Tracheophyta</taxon>
        <taxon>Spermatophyta</taxon>
        <taxon>Magnoliopsida</taxon>
        <taxon>eudicotyledons</taxon>
        <taxon>Gunneridae</taxon>
        <taxon>Pentapetalae</taxon>
        <taxon>Caryophyllales</taxon>
        <taxon>Nepenthaceae</taxon>
        <taxon>Nepenthes</taxon>
    </lineage>
</organism>
<name>A0AAD3S226_NEPGR</name>
<sequence>MLMEAAADSHGGSHGKCGWATRGAVTGRFRSDPFSDARRWWGTDDGVPRCGVPMPMVVGAGADGGVQMMVYLDVGVQMLMVVDAGADSVVTMEPMIQHHKLRSFLVWVEFIMGRRNRWRDNGHATKLFLSRSSVMISRWLGLKIGVAVGAKQGSEIASWSAITNQGAIEKAIRQKKAD</sequence>
<reference evidence="1" key="1">
    <citation type="submission" date="2023-05" db="EMBL/GenBank/DDBJ databases">
        <title>Nepenthes gracilis genome sequencing.</title>
        <authorList>
            <person name="Fukushima K."/>
        </authorList>
    </citation>
    <scope>NUCLEOTIDE SEQUENCE</scope>
    <source>
        <strain evidence="1">SING2019-196</strain>
    </source>
</reference>
<keyword evidence="2" id="KW-1185">Reference proteome</keyword>
<evidence type="ECO:0000313" key="1">
    <source>
        <dbReference type="EMBL" id="GMH02867.1"/>
    </source>
</evidence>
<dbReference type="AlphaFoldDB" id="A0AAD3S226"/>
<comment type="caution">
    <text evidence="1">The sequence shown here is derived from an EMBL/GenBank/DDBJ whole genome shotgun (WGS) entry which is preliminary data.</text>
</comment>
<evidence type="ECO:0000313" key="2">
    <source>
        <dbReference type="Proteomes" id="UP001279734"/>
    </source>
</evidence>
<gene>
    <name evidence="1" type="ORF">Nepgr_004706</name>
</gene>
<dbReference type="Proteomes" id="UP001279734">
    <property type="component" value="Unassembled WGS sequence"/>
</dbReference>
<protein>
    <submittedName>
        <fullName evidence="1">Uncharacterized protein</fullName>
    </submittedName>
</protein>
<dbReference type="EMBL" id="BSYO01000004">
    <property type="protein sequence ID" value="GMH02867.1"/>
    <property type="molecule type" value="Genomic_DNA"/>
</dbReference>